<gene>
    <name evidence="2" type="primary">LOC123522426</name>
</gene>
<name>A0AC55DL04_ECHTE</name>
<keyword evidence="1" id="KW-1185">Reference proteome</keyword>
<dbReference type="Proteomes" id="UP000694863">
    <property type="component" value="Unplaced"/>
</dbReference>
<dbReference type="RefSeq" id="XP_045152424.1">
    <property type="nucleotide sequence ID" value="XM_045296489.1"/>
</dbReference>
<accession>A0AC55DL04</accession>
<reference evidence="2" key="1">
    <citation type="submission" date="2025-08" db="UniProtKB">
        <authorList>
            <consortium name="RefSeq"/>
        </authorList>
    </citation>
    <scope>IDENTIFICATION</scope>
</reference>
<evidence type="ECO:0000313" key="2">
    <source>
        <dbReference type="RefSeq" id="XP_045152424.1"/>
    </source>
</evidence>
<protein>
    <submittedName>
        <fullName evidence="2">GTP-binding protein 6</fullName>
    </submittedName>
</protein>
<proteinExistence type="predicted"/>
<evidence type="ECO:0000313" key="1">
    <source>
        <dbReference type="Proteomes" id="UP000694863"/>
    </source>
</evidence>
<sequence length="112" mass="11509">MCCCGETHLGCTSASPPLAEALAPPCVSLPRGSWTATALRRASPVKTNLIQALTGDAAAQPRDQLFATLDMTAYAGSLPSRLTVLYVDTIGFPSRLAHELVASSPPPGGCGL</sequence>
<organism evidence="1 2">
    <name type="scientific">Echinops telfairi</name>
    <name type="common">Lesser hedgehog tenrec</name>
    <dbReference type="NCBI Taxonomy" id="9371"/>
    <lineage>
        <taxon>Eukaryota</taxon>
        <taxon>Metazoa</taxon>
        <taxon>Chordata</taxon>
        <taxon>Craniata</taxon>
        <taxon>Vertebrata</taxon>
        <taxon>Euteleostomi</taxon>
        <taxon>Mammalia</taxon>
        <taxon>Eutheria</taxon>
        <taxon>Afrotheria</taxon>
        <taxon>Tenrecidae</taxon>
        <taxon>Tenrecinae</taxon>
        <taxon>Echinops</taxon>
    </lineage>
</organism>